<comment type="caution">
    <text evidence="4">The sequence shown here is derived from an EMBL/GenBank/DDBJ whole genome shotgun (WGS) entry which is preliminary data.</text>
</comment>
<accession>A0ABR3IZU3</accession>
<dbReference type="InterPro" id="IPR051609">
    <property type="entry name" value="NmrA/Isoflavone_reductase-like"/>
</dbReference>
<dbReference type="Gene3D" id="3.40.50.720">
    <property type="entry name" value="NAD(P)-binding Rossmann-like Domain"/>
    <property type="match status" value="1"/>
</dbReference>
<protein>
    <recommendedName>
        <fullName evidence="3">NmrA-like domain-containing protein</fullName>
    </recommendedName>
</protein>
<dbReference type="EMBL" id="JASNQZ010000012">
    <property type="protein sequence ID" value="KAL0948746.1"/>
    <property type="molecule type" value="Genomic_DNA"/>
</dbReference>
<proteinExistence type="predicted"/>
<dbReference type="Proteomes" id="UP001556367">
    <property type="component" value="Unassembled WGS sequence"/>
</dbReference>
<evidence type="ECO:0000259" key="3">
    <source>
        <dbReference type="Pfam" id="PF05368"/>
    </source>
</evidence>
<reference evidence="5" key="1">
    <citation type="submission" date="2024-06" db="EMBL/GenBank/DDBJ databases">
        <title>Multi-omics analyses provide insights into the biosynthesis of the anticancer antibiotic pleurotin in Hohenbuehelia grisea.</title>
        <authorList>
            <person name="Weaver J.A."/>
            <person name="Alberti F."/>
        </authorList>
    </citation>
    <scope>NUCLEOTIDE SEQUENCE [LARGE SCALE GENOMIC DNA]</scope>
    <source>
        <strain evidence="5">T-177</strain>
    </source>
</reference>
<dbReference type="InterPro" id="IPR008030">
    <property type="entry name" value="NmrA-like"/>
</dbReference>
<feature type="domain" description="NmrA-like" evidence="3">
    <location>
        <begin position="6"/>
        <end position="230"/>
    </location>
</feature>
<dbReference type="Gene3D" id="3.90.25.10">
    <property type="entry name" value="UDP-galactose 4-epimerase, domain 1"/>
    <property type="match status" value="1"/>
</dbReference>
<keyword evidence="5" id="KW-1185">Reference proteome</keyword>
<dbReference type="PANTHER" id="PTHR47706">
    <property type="entry name" value="NMRA-LIKE FAMILY PROTEIN"/>
    <property type="match status" value="1"/>
</dbReference>
<dbReference type="SUPFAM" id="SSF51735">
    <property type="entry name" value="NAD(P)-binding Rossmann-fold domains"/>
    <property type="match status" value="1"/>
</dbReference>
<evidence type="ECO:0000256" key="2">
    <source>
        <dbReference type="ARBA" id="ARBA00023002"/>
    </source>
</evidence>
<evidence type="ECO:0000313" key="5">
    <source>
        <dbReference type="Proteomes" id="UP001556367"/>
    </source>
</evidence>
<evidence type="ECO:0000313" key="4">
    <source>
        <dbReference type="EMBL" id="KAL0948746.1"/>
    </source>
</evidence>
<keyword evidence="1" id="KW-0521">NADP</keyword>
<organism evidence="4 5">
    <name type="scientific">Hohenbuehelia grisea</name>
    <dbReference type="NCBI Taxonomy" id="104357"/>
    <lineage>
        <taxon>Eukaryota</taxon>
        <taxon>Fungi</taxon>
        <taxon>Dikarya</taxon>
        <taxon>Basidiomycota</taxon>
        <taxon>Agaricomycotina</taxon>
        <taxon>Agaricomycetes</taxon>
        <taxon>Agaricomycetidae</taxon>
        <taxon>Agaricales</taxon>
        <taxon>Pleurotineae</taxon>
        <taxon>Pleurotaceae</taxon>
        <taxon>Hohenbuehelia</taxon>
    </lineage>
</organism>
<keyword evidence="2" id="KW-0560">Oxidoreductase</keyword>
<dbReference type="PANTHER" id="PTHR47706:SF9">
    <property type="entry name" value="NMRA-LIKE DOMAIN-CONTAINING PROTEIN-RELATED"/>
    <property type="match status" value="1"/>
</dbReference>
<name>A0ABR3IZU3_9AGAR</name>
<gene>
    <name evidence="4" type="ORF">HGRIS_008879</name>
</gene>
<dbReference type="InterPro" id="IPR036291">
    <property type="entry name" value="NAD(P)-bd_dom_sf"/>
</dbReference>
<evidence type="ECO:0000256" key="1">
    <source>
        <dbReference type="ARBA" id="ARBA00022857"/>
    </source>
</evidence>
<sequence>MANSTKNHVLIVGVAGRTGEPIARSLLESGHFSVTGVVRPESLDKPIIKELQSLGVSIVPLDWQNASPEELQALFTGVDTVLSACHPAAIADQAKLVDAAKASGVKRFVPSDWSPIAPRGAMKLEDMKHSFHDYLFDSGIPYTLIALGTWYDGIFPPLPPYEPPTAELKLLADKVYHSFGKGKVKNTVVNRKNAGNLVARVVADPETIGKKVLVNEDEVSLDEVWALATKYAPQLAPLRVPVSDEDVERIIREGTSAIGTFDFTNLKFIHALFLEAMRNLYINGHNSEASAKADGWLVARERYPDVQLQTAADWARERYAGFS</sequence>
<dbReference type="Pfam" id="PF05368">
    <property type="entry name" value="NmrA"/>
    <property type="match status" value="1"/>
</dbReference>